<feature type="compositionally biased region" description="Basic and acidic residues" evidence="4">
    <location>
        <begin position="99"/>
        <end position="109"/>
    </location>
</feature>
<evidence type="ECO:0000256" key="4">
    <source>
        <dbReference type="SAM" id="MobiDB-lite"/>
    </source>
</evidence>
<sequence length="291" mass="30446">MGTALVTGATSGIGQEIVWQLAEAHHDLVLVARDRARLEALAERLHQVAGVGAQVLPADLSTPDGRAAVAARLRAAGRPDGADEPDASASDDVGAARADQADDRPHSAEDVAARPVDLLVNDAGFAVGQRFVGGDLAQEQRALAVMVQAVLELTHAAVPGMVERGRGAVLNVSSATALTAMGTYAAHKAWVRTFTEGLASELRGTGVTATVVNPGLTRSEFHDRAGMGDQWPGVAWLRAEDVARAALAAVRRGQVICTPSARYLAVNAALRVSPRWLVRRVAGHASVRTQY</sequence>
<evidence type="ECO:0000256" key="1">
    <source>
        <dbReference type="ARBA" id="ARBA00006484"/>
    </source>
</evidence>
<evidence type="ECO:0000313" key="6">
    <source>
        <dbReference type="Proteomes" id="UP000065220"/>
    </source>
</evidence>
<feature type="region of interest" description="Disordered" evidence="4">
    <location>
        <begin position="75"/>
        <end position="109"/>
    </location>
</feature>
<dbReference type="PANTHER" id="PTHR44196">
    <property type="entry name" value="DEHYDROGENASE/REDUCTASE SDR FAMILY MEMBER 7B"/>
    <property type="match status" value="1"/>
</dbReference>
<evidence type="ECO:0000256" key="2">
    <source>
        <dbReference type="ARBA" id="ARBA00023002"/>
    </source>
</evidence>
<dbReference type="GO" id="GO:0016491">
    <property type="term" value="F:oxidoreductase activity"/>
    <property type="evidence" value="ECO:0007669"/>
    <property type="project" value="UniProtKB-KW"/>
</dbReference>
<dbReference type="PRINTS" id="PR00080">
    <property type="entry name" value="SDRFAMILY"/>
</dbReference>
<proteinExistence type="inferred from homology"/>
<dbReference type="Pfam" id="PF00106">
    <property type="entry name" value="adh_short"/>
    <property type="match status" value="2"/>
</dbReference>
<dbReference type="AlphaFoldDB" id="A0A109W2J2"/>
<dbReference type="STRING" id="111015.AXF14_06070"/>
<dbReference type="EMBL" id="CP014228">
    <property type="protein sequence ID" value="AMD87230.1"/>
    <property type="molecule type" value="Genomic_DNA"/>
</dbReference>
<comment type="similarity">
    <text evidence="1 3">Belongs to the short-chain dehydrogenases/reductases (SDR) family.</text>
</comment>
<keyword evidence="6" id="KW-1185">Reference proteome</keyword>
<dbReference type="GO" id="GO:0016020">
    <property type="term" value="C:membrane"/>
    <property type="evidence" value="ECO:0007669"/>
    <property type="project" value="TreeGrafter"/>
</dbReference>
<dbReference type="RefSeq" id="WP_067941685.1">
    <property type="nucleotide sequence ID" value="NZ_CAUHMM010000063.1"/>
</dbReference>
<reference evidence="6" key="1">
    <citation type="submission" date="2016-02" db="EMBL/GenBank/DDBJ databases">
        <authorList>
            <person name="Holder M.E."/>
            <person name="Ajami N.J."/>
            <person name="Petrosino J.F."/>
        </authorList>
    </citation>
    <scope>NUCLEOTIDE SEQUENCE [LARGE SCALE GENOMIC DNA]</scope>
    <source>
        <strain evidence="6">CCUG 36733</strain>
    </source>
</reference>
<dbReference type="Gene3D" id="3.40.50.720">
    <property type="entry name" value="NAD(P)-binding Rossmann-like Domain"/>
    <property type="match status" value="1"/>
</dbReference>
<organism evidence="5 6">
    <name type="scientific">Actinomyces radicidentis</name>
    <dbReference type="NCBI Taxonomy" id="111015"/>
    <lineage>
        <taxon>Bacteria</taxon>
        <taxon>Bacillati</taxon>
        <taxon>Actinomycetota</taxon>
        <taxon>Actinomycetes</taxon>
        <taxon>Actinomycetales</taxon>
        <taxon>Actinomycetaceae</taxon>
        <taxon>Actinomyces</taxon>
    </lineage>
</organism>
<keyword evidence="2" id="KW-0560">Oxidoreductase</keyword>
<dbReference type="PANTHER" id="PTHR44196:SF2">
    <property type="entry name" value="SHORT-CHAIN DEHYDROGENASE-RELATED"/>
    <property type="match status" value="1"/>
</dbReference>
<dbReference type="KEGG" id="ard:AXF14_06070"/>
<evidence type="ECO:0000256" key="3">
    <source>
        <dbReference type="RuleBase" id="RU000363"/>
    </source>
</evidence>
<accession>A0A109W2J2</accession>
<dbReference type="SUPFAM" id="SSF51735">
    <property type="entry name" value="NAD(P)-binding Rossmann-fold domains"/>
    <property type="match status" value="1"/>
</dbReference>
<dbReference type="PRINTS" id="PR00081">
    <property type="entry name" value="GDHRDH"/>
</dbReference>
<dbReference type="Proteomes" id="UP000065220">
    <property type="component" value="Chromosome"/>
</dbReference>
<protein>
    <submittedName>
        <fullName evidence="5">Short-chain dehydrogenase</fullName>
    </submittedName>
</protein>
<name>A0A109W2J2_ACTRD</name>
<dbReference type="PIRSF" id="PIRSF000126">
    <property type="entry name" value="11-beta-HSD1"/>
    <property type="match status" value="1"/>
</dbReference>
<dbReference type="InterPro" id="IPR036291">
    <property type="entry name" value="NAD(P)-bd_dom_sf"/>
</dbReference>
<evidence type="ECO:0000313" key="5">
    <source>
        <dbReference type="EMBL" id="AMD87230.1"/>
    </source>
</evidence>
<gene>
    <name evidence="5" type="ORF">AXF14_06070</name>
</gene>
<dbReference type="CDD" id="cd05233">
    <property type="entry name" value="SDR_c"/>
    <property type="match status" value="1"/>
</dbReference>
<dbReference type="InterPro" id="IPR002347">
    <property type="entry name" value="SDR_fam"/>
</dbReference>
<dbReference type="OrthoDB" id="9797538at2"/>